<evidence type="ECO:0000313" key="3">
    <source>
        <dbReference type="Proteomes" id="UP000317365"/>
    </source>
</evidence>
<reference evidence="3" key="1">
    <citation type="submission" date="2019-02" db="EMBL/GenBank/DDBJ databases">
        <title>Complete genome sequence of Rhodoferax sp. Gr-4.</title>
        <authorList>
            <person name="Jin L."/>
        </authorList>
    </citation>
    <scope>NUCLEOTIDE SEQUENCE [LARGE SCALE GENOMIC DNA]</scope>
    <source>
        <strain evidence="3">Gr-4</strain>
    </source>
</reference>
<accession>A0A515ESD8</accession>
<dbReference type="InterPro" id="IPR051531">
    <property type="entry name" value="N-acetyltransferase"/>
</dbReference>
<evidence type="ECO:0000313" key="2">
    <source>
        <dbReference type="EMBL" id="QDL55548.1"/>
    </source>
</evidence>
<dbReference type="InterPro" id="IPR000182">
    <property type="entry name" value="GNAT_dom"/>
</dbReference>
<dbReference type="PANTHER" id="PTHR43792">
    <property type="entry name" value="GNAT FAMILY, PUTATIVE (AFU_ORTHOLOGUE AFUA_3G00765)-RELATED-RELATED"/>
    <property type="match status" value="1"/>
</dbReference>
<dbReference type="InterPro" id="IPR016181">
    <property type="entry name" value="Acyl_CoA_acyltransferase"/>
</dbReference>
<dbReference type="KEGG" id="rhg:EXZ61_15945"/>
<dbReference type="GO" id="GO:0016747">
    <property type="term" value="F:acyltransferase activity, transferring groups other than amino-acyl groups"/>
    <property type="evidence" value="ECO:0007669"/>
    <property type="project" value="InterPro"/>
</dbReference>
<dbReference type="Proteomes" id="UP000317365">
    <property type="component" value="Chromosome"/>
</dbReference>
<dbReference type="EMBL" id="CP036282">
    <property type="protein sequence ID" value="QDL55548.1"/>
    <property type="molecule type" value="Genomic_DNA"/>
</dbReference>
<name>A0A515ESD8_9BURK</name>
<dbReference type="SUPFAM" id="SSF55729">
    <property type="entry name" value="Acyl-CoA N-acyltransferases (Nat)"/>
    <property type="match status" value="1"/>
</dbReference>
<dbReference type="Pfam" id="PF13302">
    <property type="entry name" value="Acetyltransf_3"/>
    <property type="match status" value="1"/>
</dbReference>
<sequence>MNMNVNPMTGYQTPTLETERLWFRELRLSDAQDMFALDSDPDVVRYAGDAPLTHIDQARERIEGIQQQYRALGLGRWAAIRKDTQEFMGWAGLMYIQAINGRTDVYDLGYRFLPKHWGQGFATEAASAFITHGFDVMHLQRISAYADVRHTASRHVLEKCGLALTNTFMDDGDVCAWYVIDHATWTRNRNP</sequence>
<keyword evidence="3" id="KW-1185">Reference proteome</keyword>
<proteinExistence type="predicted"/>
<evidence type="ECO:0000259" key="1">
    <source>
        <dbReference type="PROSITE" id="PS51186"/>
    </source>
</evidence>
<dbReference type="Gene3D" id="3.40.630.30">
    <property type="match status" value="1"/>
</dbReference>
<reference evidence="3" key="2">
    <citation type="journal article" date="2020" name="Int. J. Syst. Evol. Microbiol.">
        <title>Genomic insights into a novel species Rhodoferax aquaticus sp. nov., isolated from freshwater.</title>
        <authorList>
            <person name="Li T."/>
            <person name="Zhuo Y."/>
            <person name="Jin C.Z."/>
            <person name="Wu X."/>
            <person name="Ko S.R."/>
            <person name="Jin F.J."/>
            <person name="Ahn C.Y."/>
            <person name="Oh H.M."/>
            <person name="Lee H.G."/>
            <person name="Jin L."/>
        </authorList>
    </citation>
    <scope>NUCLEOTIDE SEQUENCE [LARGE SCALE GENOMIC DNA]</scope>
    <source>
        <strain evidence="3">Gr-4</strain>
    </source>
</reference>
<dbReference type="PROSITE" id="PS51186">
    <property type="entry name" value="GNAT"/>
    <property type="match status" value="1"/>
</dbReference>
<gene>
    <name evidence="2" type="ORF">EXZ61_15945</name>
</gene>
<dbReference type="AlphaFoldDB" id="A0A515ESD8"/>
<feature type="domain" description="N-acetyltransferase" evidence="1">
    <location>
        <begin position="21"/>
        <end position="191"/>
    </location>
</feature>
<dbReference type="PANTHER" id="PTHR43792:SF16">
    <property type="entry name" value="N-ACETYLTRANSFERASE DOMAIN-CONTAINING PROTEIN"/>
    <property type="match status" value="1"/>
</dbReference>
<protein>
    <submittedName>
        <fullName evidence="2">N-acetyltransferase</fullName>
    </submittedName>
</protein>
<organism evidence="2 3">
    <name type="scientific">Rhodoferax aquaticus</name>
    <dbReference type="NCBI Taxonomy" id="2527691"/>
    <lineage>
        <taxon>Bacteria</taxon>
        <taxon>Pseudomonadati</taxon>
        <taxon>Pseudomonadota</taxon>
        <taxon>Betaproteobacteria</taxon>
        <taxon>Burkholderiales</taxon>
        <taxon>Comamonadaceae</taxon>
        <taxon>Rhodoferax</taxon>
    </lineage>
</organism>